<dbReference type="Proteomes" id="UP000680279">
    <property type="component" value="Unassembled WGS sequence"/>
</dbReference>
<evidence type="ECO:0000256" key="4">
    <source>
        <dbReference type="ARBA" id="ARBA00022989"/>
    </source>
</evidence>
<feature type="transmembrane region" description="Helical" evidence="6">
    <location>
        <begin position="447"/>
        <end position="469"/>
    </location>
</feature>
<comment type="subcellular location">
    <subcellularLocation>
        <location evidence="1">Cell membrane</location>
        <topology evidence="1">Multi-pass membrane protein</topology>
    </subcellularLocation>
</comment>
<evidence type="ECO:0000256" key="2">
    <source>
        <dbReference type="ARBA" id="ARBA00022475"/>
    </source>
</evidence>
<evidence type="ECO:0000256" key="6">
    <source>
        <dbReference type="SAM" id="Phobius"/>
    </source>
</evidence>
<dbReference type="PANTHER" id="PTHR30250:SF29">
    <property type="entry name" value="POLYSACCHARIDE BIOSYNTHESIS PROTEIN C-TERMINAL DOMAIN-CONTAINING PROTEIN"/>
    <property type="match status" value="1"/>
</dbReference>
<keyword evidence="7" id="KW-0762">Sugar transport</keyword>
<keyword evidence="8" id="KW-1185">Reference proteome</keyword>
<feature type="transmembrane region" description="Helical" evidence="6">
    <location>
        <begin position="323"/>
        <end position="345"/>
    </location>
</feature>
<feature type="transmembrane region" description="Helical" evidence="6">
    <location>
        <begin position="360"/>
        <end position="382"/>
    </location>
</feature>
<dbReference type="PANTHER" id="PTHR30250">
    <property type="entry name" value="PST FAMILY PREDICTED COLANIC ACID TRANSPORTER"/>
    <property type="match status" value="1"/>
</dbReference>
<feature type="transmembrane region" description="Helical" evidence="6">
    <location>
        <begin position="49"/>
        <end position="67"/>
    </location>
</feature>
<feature type="transmembrane region" description="Helical" evidence="6">
    <location>
        <begin position="288"/>
        <end position="311"/>
    </location>
</feature>
<feature type="transmembrane region" description="Helical" evidence="6">
    <location>
        <begin position="232"/>
        <end position="256"/>
    </location>
</feature>
<keyword evidence="5 6" id="KW-0472">Membrane</keyword>
<accession>A0ABQ4KB62</accession>
<keyword evidence="2" id="KW-1003">Cell membrane</keyword>
<proteinExistence type="predicted"/>
<dbReference type="InterPro" id="IPR002797">
    <property type="entry name" value="Polysacc_synth"/>
</dbReference>
<dbReference type="Pfam" id="PF01943">
    <property type="entry name" value="Polysacc_synt"/>
    <property type="match status" value="1"/>
</dbReference>
<evidence type="ECO:0000313" key="7">
    <source>
        <dbReference type="EMBL" id="GIN22969.1"/>
    </source>
</evidence>
<feature type="transmembrane region" description="Helical" evidence="6">
    <location>
        <begin position="168"/>
        <end position="186"/>
    </location>
</feature>
<evidence type="ECO:0000313" key="8">
    <source>
        <dbReference type="Proteomes" id="UP000680279"/>
    </source>
</evidence>
<protein>
    <submittedName>
        <fullName evidence="7">Sugar transporter</fullName>
    </submittedName>
</protein>
<feature type="transmembrane region" description="Helical" evidence="6">
    <location>
        <begin position="12"/>
        <end position="29"/>
    </location>
</feature>
<reference evidence="7 8" key="1">
    <citation type="submission" date="2021-03" db="EMBL/GenBank/DDBJ databases">
        <title>Antimicrobial resistance genes in bacteria isolated from Japanese honey, and their potential for conferring macrolide and lincosamide resistance in the American foulbrood pathogen Paenibacillus larvae.</title>
        <authorList>
            <person name="Okamoto M."/>
            <person name="Kumagai M."/>
            <person name="Kanamori H."/>
            <person name="Takamatsu D."/>
        </authorList>
    </citation>
    <scope>NUCLEOTIDE SEQUENCE [LARGE SCALE GENOMIC DNA]</scope>
    <source>
        <strain evidence="7 8">J1TS3</strain>
    </source>
</reference>
<dbReference type="PIRSF" id="PIRSF038958">
    <property type="entry name" value="PG_synth_SpoVB"/>
    <property type="match status" value="1"/>
</dbReference>
<evidence type="ECO:0000256" key="3">
    <source>
        <dbReference type="ARBA" id="ARBA00022692"/>
    </source>
</evidence>
<dbReference type="EMBL" id="BOQT01000023">
    <property type="protein sequence ID" value="GIN22969.1"/>
    <property type="molecule type" value="Genomic_DNA"/>
</dbReference>
<keyword evidence="7" id="KW-0813">Transport</keyword>
<evidence type="ECO:0000256" key="5">
    <source>
        <dbReference type="ARBA" id="ARBA00023136"/>
    </source>
</evidence>
<feature type="transmembrane region" description="Helical" evidence="6">
    <location>
        <begin position="88"/>
        <end position="114"/>
    </location>
</feature>
<dbReference type="RefSeq" id="WP_212963841.1">
    <property type="nucleotide sequence ID" value="NZ_BOQT01000023.1"/>
</dbReference>
<dbReference type="InterPro" id="IPR050833">
    <property type="entry name" value="Poly_Biosynth_Transport"/>
</dbReference>
<feature type="transmembrane region" description="Helical" evidence="6">
    <location>
        <begin position="192"/>
        <end position="211"/>
    </location>
</feature>
<feature type="transmembrane region" description="Helical" evidence="6">
    <location>
        <begin position="418"/>
        <end position="435"/>
    </location>
</feature>
<dbReference type="InterPro" id="IPR024923">
    <property type="entry name" value="PG_synth_SpoVB"/>
</dbReference>
<keyword evidence="4 6" id="KW-1133">Transmembrane helix</keyword>
<keyword evidence="3 6" id="KW-0812">Transmembrane</keyword>
<organism evidence="7 8">
    <name type="scientific">Siminovitchia fordii</name>
    <dbReference type="NCBI Taxonomy" id="254759"/>
    <lineage>
        <taxon>Bacteria</taxon>
        <taxon>Bacillati</taxon>
        <taxon>Bacillota</taxon>
        <taxon>Bacilli</taxon>
        <taxon>Bacillales</taxon>
        <taxon>Bacillaceae</taxon>
        <taxon>Siminovitchia</taxon>
    </lineage>
</organism>
<name>A0ABQ4KB62_9BACI</name>
<feature type="transmembrane region" description="Helical" evidence="6">
    <location>
        <begin position="481"/>
        <end position="501"/>
    </location>
</feature>
<evidence type="ECO:0000256" key="1">
    <source>
        <dbReference type="ARBA" id="ARBA00004651"/>
    </source>
</evidence>
<feature type="transmembrane region" description="Helical" evidence="6">
    <location>
        <begin position="126"/>
        <end position="147"/>
    </location>
</feature>
<sequence length="535" mass="57813">MPDDSRHLVKGAVILTMAAFTIKILSAVYRVPFQNIVGDTGFYIYQQVYPLYGIASVLAASGFPVIISRLVAKQVVENGERQEDLQRILQIIFVVLLIVGMSLFLFVFFGAKFIAGKMGDPLLEPVIQVVAFPFLLLPFLSVWRGAFQGYGNMAPTAISQVTEQFVRVAAILAISYLLVNRGFSLYETGRGAWAGAVIGGLTGLIMLGYYVRKSSLKIFAFQRLSVRELLSVGKIVVLHGTAICFSGLLLILFQLVDSLNLYSLLVQSGLGMEEAKSLKGVFDRGQPLIQLGTVAATSLSLALVPAVTAAWTQGNTEALQKKVATSLKVSLAVGLGAAAGLMNIIKPTNIMLFKNEDGSGVLAVLATVIFLASVIITISGILQGLGQMMAPAKYILLGTVCKYFGNLILVPAFGLAGAAWATVIGLSVVCLLIMWKLKSYFSIRSVLWHSFVRLASASVAMTVVLQGWLYVLNLMGIQGRLSSTVAALTGVLVGGLVYLAVLMRMNLFTEEETSHIPYYSKLKRFSRLGGERRQK</sequence>
<comment type="caution">
    <text evidence="7">The sequence shown here is derived from an EMBL/GenBank/DDBJ whole genome shotgun (WGS) entry which is preliminary data.</text>
</comment>
<gene>
    <name evidence="7" type="ORF">J1TS3_41030</name>
</gene>
<dbReference type="CDD" id="cd13124">
    <property type="entry name" value="MATE_SpoVB_like"/>
    <property type="match status" value="1"/>
</dbReference>